<evidence type="ECO:0000256" key="1">
    <source>
        <dbReference type="SAM" id="SignalP"/>
    </source>
</evidence>
<keyword evidence="3" id="KW-1185">Reference proteome</keyword>
<evidence type="ECO:0000313" key="2">
    <source>
        <dbReference type="EMBL" id="KAG7394755.1"/>
    </source>
</evidence>
<proteinExistence type="predicted"/>
<reference evidence="2" key="1">
    <citation type="submission" date="2021-02" db="EMBL/GenBank/DDBJ databases">
        <authorList>
            <person name="Palmer J.M."/>
        </authorList>
    </citation>
    <scope>NUCLEOTIDE SEQUENCE</scope>
    <source>
        <strain evidence="2">SCRP23</strain>
    </source>
</reference>
<protein>
    <submittedName>
        <fullName evidence="2">Uncharacterized protein</fullName>
    </submittedName>
</protein>
<dbReference type="Proteomes" id="UP000693981">
    <property type="component" value="Unassembled WGS sequence"/>
</dbReference>
<accession>A0A8T1WMY6</accession>
<dbReference type="EMBL" id="JAGDFL010000248">
    <property type="protein sequence ID" value="KAG7394755.1"/>
    <property type="molecule type" value="Genomic_DNA"/>
</dbReference>
<feature type="chain" id="PRO_5035765221" evidence="1">
    <location>
        <begin position="25"/>
        <end position="200"/>
    </location>
</feature>
<dbReference type="OrthoDB" id="160987at2759"/>
<comment type="caution">
    <text evidence="2">The sequence shown here is derived from an EMBL/GenBank/DDBJ whole genome shotgun (WGS) entry which is preliminary data.</text>
</comment>
<name>A0A8T1WMY6_9STRA</name>
<evidence type="ECO:0000313" key="3">
    <source>
        <dbReference type="Proteomes" id="UP000693981"/>
    </source>
</evidence>
<organism evidence="2 3">
    <name type="scientific">Phytophthora boehmeriae</name>
    <dbReference type="NCBI Taxonomy" id="109152"/>
    <lineage>
        <taxon>Eukaryota</taxon>
        <taxon>Sar</taxon>
        <taxon>Stramenopiles</taxon>
        <taxon>Oomycota</taxon>
        <taxon>Peronosporomycetes</taxon>
        <taxon>Peronosporales</taxon>
        <taxon>Peronosporaceae</taxon>
        <taxon>Phytophthora</taxon>
    </lineage>
</organism>
<gene>
    <name evidence="2" type="ORF">PHYBOEH_004705</name>
</gene>
<dbReference type="AlphaFoldDB" id="A0A8T1WMY6"/>
<keyword evidence="1" id="KW-0732">Signal</keyword>
<sequence>MASVEKALSLIATILFCIMPPVYPHGYLSFPAAVYRNPYTATSFVATITESVDPIVFGGKKWNDSPELNSVMFATAFHNSSYASLRALLDPVVTGCGSTRIDISPINVTGATEMHWQNDQEHKGFVDSHHGPCEAWIDDHRVLHDNDCRATYTSYPARLPVDYEALCDGECSFTFYWLALHEPTWQVYKACAPIVTGIGL</sequence>
<feature type="signal peptide" evidence="1">
    <location>
        <begin position="1"/>
        <end position="24"/>
    </location>
</feature>